<organism evidence="2 3">
    <name type="scientific">Litchfieldella qijiaojingensis</name>
    <dbReference type="NCBI Taxonomy" id="980347"/>
    <lineage>
        <taxon>Bacteria</taxon>
        <taxon>Pseudomonadati</taxon>
        <taxon>Pseudomonadota</taxon>
        <taxon>Gammaproteobacteria</taxon>
        <taxon>Oceanospirillales</taxon>
        <taxon>Halomonadaceae</taxon>
        <taxon>Litchfieldella</taxon>
    </lineage>
</organism>
<comment type="caution">
    <text evidence="2">The sequence shown here is derived from an EMBL/GenBank/DDBJ whole genome shotgun (WGS) entry which is preliminary data.</text>
</comment>
<evidence type="ECO:0000313" key="3">
    <source>
        <dbReference type="Proteomes" id="UP000653056"/>
    </source>
</evidence>
<evidence type="ECO:0000256" key="1">
    <source>
        <dbReference type="SAM" id="MobiDB-lite"/>
    </source>
</evidence>
<dbReference type="Proteomes" id="UP000653056">
    <property type="component" value="Unassembled WGS sequence"/>
</dbReference>
<feature type="region of interest" description="Disordered" evidence="1">
    <location>
        <begin position="216"/>
        <end position="235"/>
    </location>
</feature>
<feature type="compositionally biased region" description="Acidic residues" evidence="1">
    <location>
        <begin position="219"/>
        <end position="235"/>
    </location>
</feature>
<keyword evidence="3" id="KW-1185">Reference proteome</keyword>
<reference evidence="3" key="1">
    <citation type="journal article" date="2019" name="Int. J. Syst. Evol. Microbiol.">
        <title>The Global Catalogue of Microorganisms (GCM) 10K type strain sequencing project: providing services to taxonomists for standard genome sequencing and annotation.</title>
        <authorList>
            <consortium name="The Broad Institute Genomics Platform"/>
            <consortium name="The Broad Institute Genome Sequencing Center for Infectious Disease"/>
            <person name="Wu L."/>
            <person name="Ma J."/>
        </authorList>
    </citation>
    <scope>NUCLEOTIDE SEQUENCE [LARGE SCALE GENOMIC DNA]</scope>
    <source>
        <strain evidence="3">KCTC 22228</strain>
    </source>
</reference>
<evidence type="ECO:0000313" key="2">
    <source>
        <dbReference type="EMBL" id="GGY01981.1"/>
    </source>
</evidence>
<dbReference type="EMBL" id="BMXS01000019">
    <property type="protein sequence ID" value="GGY01981.1"/>
    <property type="molecule type" value="Genomic_DNA"/>
</dbReference>
<protein>
    <submittedName>
        <fullName evidence="2">Uncharacterized protein</fullName>
    </submittedName>
</protein>
<accession>A0ABQ2Z540</accession>
<name>A0ABQ2Z540_9GAMM</name>
<sequence>MAGEVRNGKIIGEKSHGLISRTEPFIGYPCDFVLPEDKTMKSLMPSALAGLLTLGLVSQSSALMFNQSRIQDSGYWTSMELSLGEERYFRASNLSDYPDTAFSVFFVPDDCRPQLELRVEMGEVSARNETIEASQGAMRVDRAPRHDSEVTLTRERGDSGGYASFQTSDIYRLLHEMRVGDVLRLKMDNDEEPWYLGFHLAGASAALDRAARMCRESLPSEDEGEKEVPEDFFDD</sequence>
<proteinExistence type="predicted"/>
<gene>
    <name evidence="2" type="ORF">GCM10007160_32420</name>
</gene>
<feature type="region of interest" description="Disordered" evidence="1">
    <location>
        <begin position="128"/>
        <end position="148"/>
    </location>
</feature>
<feature type="compositionally biased region" description="Basic and acidic residues" evidence="1">
    <location>
        <begin position="139"/>
        <end position="148"/>
    </location>
</feature>